<comment type="caution">
    <text evidence="2">The sequence shown here is derived from an EMBL/GenBank/DDBJ whole genome shotgun (WGS) entry which is preliminary data.</text>
</comment>
<accession>A0ABP9YCA9</accession>
<dbReference type="Proteomes" id="UP001476247">
    <property type="component" value="Unassembled WGS sequence"/>
</dbReference>
<name>A0ABP9YCA9_9FUNG</name>
<sequence>MSFYYEDGQGSIADEQGNEAMDYEEETDPYNVTSLLTASQYRIHQGRFPAKVTEDLKTRIAEANECVSRKTLHNIAYHSVNNFEKCFNKEPP</sequence>
<evidence type="ECO:0000313" key="2">
    <source>
        <dbReference type="EMBL" id="GAA5804576.1"/>
    </source>
</evidence>
<gene>
    <name evidence="2" type="ORF">HPULCUR_010077</name>
</gene>
<dbReference type="EMBL" id="BAABUJ010000036">
    <property type="protein sequence ID" value="GAA5804576.1"/>
    <property type="molecule type" value="Genomic_DNA"/>
</dbReference>
<organism evidence="2 3">
    <name type="scientific">Helicostylum pulchrum</name>
    <dbReference type="NCBI Taxonomy" id="562976"/>
    <lineage>
        <taxon>Eukaryota</taxon>
        <taxon>Fungi</taxon>
        <taxon>Fungi incertae sedis</taxon>
        <taxon>Mucoromycota</taxon>
        <taxon>Mucoromycotina</taxon>
        <taxon>Mucoromycetes</taxon>
        <taxon>Mucorales</taxon>
        <taxon>Mucorineae</taxon>
        <taxon>Mucoraceae</taxon>
        <taxon>Helicostylum</taxon>
    </lineage>
</organism>
<reference evidence="2 3" key="1">
    <citation type="submission" date="2024-04" db="EMBL/GenBank/DDBJ databases">
        <title>genome sequences of Mucor flavus KT1a and Helicostylum pulchrum KT1b strains isolation_sourced from the surface of a dry-aged beef.</title>
        <authorList>
            <person name="Toyotome T."/>
            <person name="Hosono M."/>
            <person name="Torimaru M."/>
            <person name="Fukuda K."/>
            <person name="Mikami N."/>
        </authorList>
    </citation>
    <scope>NUCLEOTIDE SEQUENCE [LARGE SCALE GENOMIC DNA]</scope>
    <source>
        <strain evidence="2 3">KT1b</strain>
    </source>
</reference>
<evidence type="ECO:0000313" key="3">
    <source>
        <dbReference type="Proteomes" id="UP001476247"/>
    </source>
</evidence>
<protein>
    <submittedName>
        <fullName evidence="2">Uncharacterized protein</fullName>
    </submittedName>
</protein>
<evidence type="ECO:0000256" key="1">
    <source>
        <dbReference type="SAM" id="MobiDB-lite"/>
    </source>
</evidence>
<feature type="region of interest" description="Disordered" evidence="1">
    <location>
        <begin position="1"/>
        <end position="27"/>
    </location>
</feature>
<proteinExistence type="predicted"/>
<keyword evidence="3" id="KW-1185">Reference proteome</keyword>